<feature type="modified residue" description="4-aspartylphosphate" evidence="2">
    <location>
        <position position="98"/>
    </location>
</feature>
<reference evidence="5 6" key="1">
    <citation type="submission" date="2017-11" db="EMBL/GenBank/DDBJ databases">
        <title>Complete genome sequence of Herbaspirillum rubrisubalbicans DSM 11543.</title>
        <authorList>
            <person name="Chen M."/>
            <person name="An Q."/>
        </authorList>
    </citation>
    <scope>NUCLEOTIDE SEQUENCE [LARGE SCALE GENOMIC DNA]</scope>
    <source>
        <strain evidence="5 6">DSM 11543</strain>
    </source>
</reference>
<dbReference type="CDD" id="cd00156">
    <property type="entry name" value="REC"/>
    <property type="match status" value="1"/>
</dbReference>
<evidence type="ECO:0000256" key="2">
    <source>
        <dbReference type="PROSITE-ProRule" id="PRU00169"/>
    </source>
</evidence>
<evidence type="ECO:0000256" key="1">
    <source>
        <dbReference type="ARBA" id="ARBA00022553"/>
    </source>
</evidence>
<dbReference type="PANTHER" id="PTHR44591:SF3">
    <property type="entry name" value="RESPONSE REGULATORY DOMAIN-CONTAINING PROTEIN"/>
    <property type="match status" value="1"/>
</dbReference>
<dbReference type="Proteomes" id="UP000269199">
    <property type="component" value="Chromosome"/>
</dbReference>
<accession>A0AAD0U6F7</accession>
<feature type="region of interest" description="Disordered" evidence="3">
    <location>
        <begin position="170"/>
        <end position="192"/>
    </location>
</feature>
<dbReference type="PANTHER" id="PTHR44591">
    <property type="entry name" value="STRESS RESPONSE REGULATOR PROTEIN 1"/>
    <property type="match status" value="1"/>
</dbReference>
<name>A0AAD0U6F7_9BURK</name>
<dbReference type="InterPro" id="IPR001789">
    <property type="entry name" value="Sig_transdc_resp-reg_receiver"/>
</dbReference>
<dbReference type="InterPro" id="IPR011006">
    <property type="entry name" value="CheY-like_superfamily"/>
</dbReference>
<protein>
    <submittedName>
        <fullName evidence="5">Response regulator</fullName>
    </submittedName>
</protein>
<proteinExistence type="predicted"/>
<dbReference type="InterPro" id="IPR050595">
    <property type="entry name" value="Bact_response_regulator"/>
</dbReference>
<evidence type="ECO:0000256" key="3">
    <source>
        <dbReference type="SAM" id="MobiDB-lite"/>
    </source>
</evidence>
<dbReference type="Gene3D" id="3.40.50.2300">
    <property type="match status" value="1"/>
</dbReference>
<evidence type="ECO:0000259" key="4">
    <source>
        <dbReference type="PROSITE" id="PS50110"/>
    </source>
</evidence>
<feature type="domain" description="Response regulatory" evidence="4">
    <location>
        <begin position="47"/>
        <end position="166"/>
    </location>
</feature>
<dbReference type="Pfam" id="PF00072">
    <property type="entry name" value="Response_reg"/>
    <property type="match status" value="1"/>
</dbReference>
<sequence length="192" mass="20598">MRPGVPGGLGAEPAGPGGAGQGRVVRRIMDDILNSRPQRDSDGTPLQIFLVEDSEDVRDLIVESLAEIAGVHLVGHAESEREALRHLQLHSYDVLILDIQLKQGNGMSLLQSLARSNTRRQSEVKVVFSNHVSATYRRVGVQCGVQHFFDKSSELPLLCDLLEELAGQKAGKSGRTSSSNNSPQGPAQAGGI</sequence>
<feature type="compositionally biased region" description="Polar residues" evidence="3">
    <location>
        <begin position="174"/>
        <end position="185"/>
    </location>
</feature>
<dbReference type="SMART" id="SM00448">
    <property type="entry name" value="REC"/>
    <property type="match status" value="1"/>
</dbReference>
<gene>
    <name evidence="5" type="ORF">RC54_05395</name>
</gene>
<organism evidence="5 6">
    <name type="scientific">Herbaspirillum rubrisubalbicans</name>
    <dbReference type="NCBI Taxonomy" id="80842"/>
    <lineage>
        <taxon>Bacteria</taxon>
        <taxon>Pseudomonadati</taxon>
        <taxon>Pseudomonadota</taxon>
        <taxon>Betaproteobacteria</taxon>
        <taxon>Burkholderiales</taxon>
        <taxon>Oxalobacteraceae</taxon>
        <taxon>Herbaspirillum</taxon>
    </lineage>
</organism>
<dbReference type="GO" id="GO:0000160">
    <property type="term" value="P:phosphorelay signal transduction system"/>
    <property type="evidence" value="ECO:0007669"/>
    <property type="project" value="InterPro"/>
</dbReference>
<evidence type="ECO:0000313" key="6">
    <source>
        <dbReference type="Proteomes" id="UP000269199"/>
    </source>
</evidence>
<dbReference type="SUPFAM" id="SSF52172">
    <property type="entry name" value="CheY-like"/>
    <property type="match status" value="1"/>
</dbReference>
<keyword evidence="1 2" id="KW-0597">Phosphoprotein</keyword>
<dbReference type="PROSITE" id="PS50110">
    <property type="entry name" value="RESPONSE_REGULATORY"/>
    <property type="match status" value="1"/>
</dbReference>
<dbReference type="EMBL" id="CP024996">
    <property type="protein sequence ID" value="AYR23291.1"/>
    <property type="molecule type" value="Genomic_DNA"/>
</dbReference>
<evidence type="ECO:0000313" key="5">
    <source>
        <dbReference type="EMBL" id="AYR23291.1"/>
    </source>
</evidence>
<feature type="region of interest" description="Disordered" evidence="3">
    <location>
        <begin position="1"/>
        <end position="21"/>
    </location>
</feature>
<dbReference type="AlphaFoldDB" id="A0AAD0U6F7"/>